<name>A0A835PX00_VANPL</name>
<reference evidence="1 2" key="1">
    <citation type="journal article" date="2020" name="Nat. Food">
        <title>A phased Vanilla planifolia genome enables genetic improvement of flavour and production.</title>
        <authorList>
            <person name="Hasing T."/>
            <person name="Tang H."/>
            <person name="Brym M."/>
            <person name="Khazi F."/>
            <person name="Huang T."/>
            <person name="Chambers A.H."/>
        </authorList>
    </citation>
    <scope>NUCLEOTIDE SEQUENCE [LARGE SCALE GENOMIC DNA]</scope>
    <source>
        <tissue evidence="1">Leaf</tissue>
    </source>
</reference>
<dbReference type="OrthoDB" id="47330at2759"/>
<dbReference type="GO" id="GO:0006897">
    <property type="term" value="P:endocytosis"/>
    <property type="evidence" value="ECO:0007669"/>
    <property type="project" value="TreeGrafter"/>
</dbReference>
<dbReference type="Proteomes" id="UP000636800">
    <property type="component" value="Chromosome 12"/>
</dbReference>
<keyword evidence="2" id="KW-1185">Reference proteome</keyword>
<protein>
    <submittedName>
        <fullName evidence="1">Uncharacterized protein</fullName>
    </submittedName>
</protein>
<dbReference type="GO" id="GO:0016197">
    <property type="term" value="P:endosomal transport"/>
    <property type="evidence" value="ECO:0007669"/>
    <property type="project" value="TreeGrafter"/>
</dbReference>
<dbReference type="AlphaFoldDB" id="A0A835PX00"/>
<proteinExistence type="predicted"/>
<gene>
    <name evidence="1" type="ORF">HPP92_022684</name>
</gene>
<accession>A0A835PX00</accession>
<organism evidence="1 2">
    <name type="scientific">Vanilla planifolia</name>
    <name type="common">Vanilla</name>
    <dbReference type="NCBI Taxonomy" id="51239"/>
    <lineage>
        <taxon>Eukaryota</taxon>
        <taxon>Viridiplantae</taxon>
        <taxon>Streptophyta</taxon>
        <taxon>Embryophyta</taxon>
        <taxon>Tracheophyta</taxon>
        <taxon>Spermatophyta</taxon>
        <taxon>Magnoliopsida</taxon>
        <taxon>Liliopsida</taxon>
        <taxon>Asparagales</taxon>
        <taxon>Orchidaceae</taxon>
        <taxon>Vanilloideae</taxon>
        <taxon>Vanilleae</taxon>
        <taxon>Vanilla</taxon>
    </lineage>
</organism>
<dbReference type="GO" id="GO:0005737">
    <property type="term" value="C:cytoplasm"/>
    <property type="evidence" value="ECO:0007669"/>
    <property type="project" value="TreeGrafter"/>
</dbReference>
<comment type="caution">
    <text evidence="1">The sequence shown here is derived from an EMBL/GenBank/DDBJ whole genome shotgun (WGS) entry which is preliminary data.</text>
</comment>
<dbReference type="GO" id="GO:0005886">
    <property type="term" value="C:plasma membrane"/>
    <property type="evidence" value="ECO:0007669"/>
    <property type="project" value="TreeGrafter"/>
</dbReference>
<sequence>MDADGDLLTPMTKGPIGSKVEQLARKYEDKYKQMGDVASKLTLDQATFRDIQVLVHLLHMQEKKMELYSAIAKWNKDRAEKIQTDLDELVQALNERCKEYGLRAKPTSLMELPFGWQPGIQEGAADWDERWTKFDNDDGSGRERFGKRNLNESDHDGADSCNFEKFIIDDIVILL</sequence>
<dbReference type="GO" id="GO:0005634">
    <property type="term" value="C:nucleus"/>
    <property type="evidence" value="ECO:0007669"/>
    <property type="project" value="TreeGrafter"/>
</dbReference>
<evidence type="ECO:0000313" key="1">
    <source>
        <dbReference type="EMBL" id="KAG0457527.1"/>
    </source>
</evidence>
<dbReference type="PANTHER" id="PTHR11216:SF161">
    <property type="entry name" value="CALCIUM-BINDING EF HAND FAMILY PROTEIN"/>
    <property type="match status" value="1"/>
</dbReference>
<evidence type="ECO:0000313" key="2">
    <source>
        <dbReference type="Proteomes" id="UP000636800"/>
    </source>
</evidence>
<dbReference type="PANTHER" id="PTHR11216">
    <property type="entry name" value="EH DOMAIN"/>
    <property type="match status" value="1"/>
</dbReference>
<dbReference type="EMBL" id="JADCNL010000012">
    <property type="protein sequence ID" value="KAG0457527.1"/>
    <property type="molecule type" value="Genomic_DNA"/>
</dbReference>